<comment type="caution">
    <text evidence="10">The sequence shown here is derived from an EMBL/GenBank/DDBJ whole genome shotgun (WGS) entry which is preliminary data.</text>
</comment>
<dbReference type="NCBIfam" id="TIGR00668">
    <property type="entry name" value="apaH"/>
    <property type="match status" value="1"/>
</dbReference>
<proteinExistence type="inferred from homology"/>
<comment type="similarity">
    <text evidence="2">Belongs to the Ap4A hydrolase family.</text>
</comment>
<evidence type="ECO:0000313" key="11">
    <source>
        <dbReference type="Proteomes" id="UP001165413"/>
    </source>
</evidence>
<protein>
    <recommendedName>
        <fullName evidence="3">bis(5'-nucleosyl)-tetraphosphatase (symmetrical)</fullName>
        <ecNumber evidence="3">3.6.1.41</ecNumber>
    </recommendedName>
    <alternativeName>
        <fullName evidence="6">Ap4A hydrolase</fullName>
    </alternativeName>
    <alternativeName>
        <fullName evidence="5">Diadenosine 5',5'''-P1,P4-tetraphosphate pyrophosphohydrolase</fullName>
    </alternativeName>
    <alternativeName>
        <fullName evidence="7">Diadenosine tetraphosphatase</fullName>
    </alternativeName>
</protein>
<reference evidence="10" key="1">
    <citation type="submission" date="2022-07" db="EMBL/GenBank/DDBJ databases">
        <title>Characterization of the Novel Bacterium Alteromonas immobilis LMIT006 and Alteromonas gregis LMIT007.</title>
        <authorList>
            <person name="Lin X."/>
        </authorList>
    </citation>
    <scope>NUCLEOTIDE SEQUENCE</scope>
    <source>
        <strain evidence="10">LMIT007</strain>
    </source>
</reference>
<evidence type="ECO:0000259" key="9">
    <source>
        <dbReference type="Pfam" id="PF00149"/>
    </source>
</evidence>
<evidence type="ECO:0000256" key="6">
    <source>
        <dbReference type="ARBA" id="ARBA00032248"/>
    </source>
</evidence>
<comment type="function">
    <text evidence="1">Hydrolyzes diadenosine 5',5'''-P1,P4-tetraphosphate to yield ADP.</text>
</comment>
<evidence type="ECO:0000256" key="7">
    <source>
        <dbReference type="ARBA" id="ARBA00033210"/>
    </source>
</evidence>
<dbReference type="RefSeq" id="WP_254098695.1">
    <property type="nucleotide sequence ID" value="NZ_JANATA010000003.1"/>
</dbReference>
<keyword evidence="4 10" id="KW-0378">Hydrolase</keyword>
<dbReference type="Gene3D" id="3.60.21.10">
    <property type="match status" value="1"/>
</dbReference>
<evidence type="ECO:0000256" key="4">
    <source>
        <dbReference type="ARBA" id="ARBA00022801"/>
    </source>
</evidence>
<dbReference type="Pfam" id="PF00149">
    <property type="entry name" value="Metallophos"/>
    <property type="match status" value="1"/>
</dbReference>
<dbReference type="EC" id="3.6.1.41" evidence="3"/>
<dbReference type="AlphaFoldDB" id="A0AA41X1S5"/>
<feature type="domain" description="Calcineurin-like phosphoesterase" evidence="9">
    <location>
        <begin position="3"/>
        <end position="227"/>
    </location>
</feature>
<accession>A0AA41X1S5</accession>
<dbReference type="PANTHER" id="PTHR40942:SF4">
    <property type="entry name" value="CYTOCHROME C5"/>
    <property type="match status" value="1"/>
</dbReference>
<dbReference type="SUPFAM" id="SSF56300">
    <property type="entry name" value="Metallo-dependent phosphatases"/>
    <property type="match status" value="1"/>
</dbReference>
<evidence type="ECO:0000256" key="8">
    <source>
        <dbReference type="ARBA" id="ARBA00049417"/>
    </source>
</evidence>
<comment type="catalytic activity">
    <reaction evidence="8">
        <text>P(1),P(4)-bis(5'-adenosyl) tetraphosphate + H2O = 2 ADP + 2 H(+)</text>
        <dbReference type="Rhea" id="RHEA:24252"/>
        <dbReference type="ChEBI" id="CHEBI:15377"/>
        <dbReference type="ChEBI" id="CHEBI:15378"/>
        <dbReference type="ChEBI" id="CHEBI:58141"/>
        <dbReference type="ChEBI" id="CHEBI:456216"/>
        <dbReference type="EC" id="3.6.1.41"/>
    </reaction>
</comment>
<dbReference type="GO" id="GO:0008803">
    <property type="term" value="F:bis(5'-nucleosyl)-tetraphosphatase (symmetrical) activity"/>
    <property type="evidence" value="ECO:0007669"/>
    <property type="project" value="UniProtKB-EC"/>
</dbReference>
<evidence type="ECO:0000256" key="2">
    <source>
        <dbReference type="ARBA" id="ARBA00005419"/>
    </source>
</evidence>
<dbReference type="EMBL" id="JANATA010000003">
    <property type="protein sequence ID" value="MCP3427888.1"/>
    <property type="molecule type" value="Genomic_DNA"/>
</dbReference>
<dbReference type="InterPro" id="IPR004843">
    <property type="entry name" value="Calcineurin-like_PHP"/>
</dbReference>
<name>A0AA41X1S5_9ALTE</name>
<sequence length="268" mass="30371">MATYVIGDIQGCYKGFTRLLKSIQFRPQKDKLIAVGDIVARGEDSLSVIQYCHDLGEHFSMVLGNHDLHLLAIHAGLRKPKASDKLGKLLKHPDIDQYIDWLRSFPLVKTWKKDTLIVHAGLYPMWSFEDAKQASKFINKQLTSKHYVKLLSHMYGNTPDTWSSQLSGMDRSRFIINACTRMRYLTPHLALDFACKTAPASAPDILQPWFQKYNPHLTAQQTVIFGHWASLQGHTDSTQFIATDTGYVWGNKLTAVNLAARKSFHVNA</sequence>
<organism evidence="10 11">
    <name type="scientific">Opacimonas viscosa</name>
    <dbReference type="NCBI Taxonomy" id="2961944"/>
    <lineage>
        <taxon>Bacteria</taxon>
        <taxon>Pseudomonadati</taxon>
        <taxon>Pseudomonadota</taxon>
        <taxon>Gammaproteobacteria</taxon>
        <taxon>Alteromonadales</taxon>
        <taxon>Alteromonadaceae</taxon>
        <taxon>Opacimonas</taxon>
    </lineage>
</organism>
<gene>
    <name evidence="10" type="ORF">NLF92_02890</name>
</gene>
<dbReference type="NCBIfam" id="NF001204">
    <property type="entry name" value="PRK00166.1"/>
    <property type="match status" value="1"/>
</dbReference>
<dbReference type="PANTHER" id="PTHR40942">
    <property type="match status" value="1"/>
</dbReference>
<evidence type="ECO:0000256" key="1">
    <source>
        <dbReference type="ARBA" id="ARBA00003413"/>
    </source>
</evidence>
<dbReference type="InterPro" id="IPR004617">
    <property type="entry name" value="ApaH"/>
</dbReference>
<evidence type="ECO:0000313" key="10">
    <source>
        <dbReference type="EMBL" id="MCP3427888.1"/>
    </source>
</evidence>
<dbReference type="Proteomes" id="UP001165413">
    <property type="component" value="Unassembled WGS sequence"/>
</dbReference>
<evidence type="ECO:0000256" key="5">
    <source>
        <dbReference type="ARBA" id="ARBA00031248"/>
    </source>
</evidence>
<keyword evidence="11" id="KW-1185">Reference proteome</keyword>
<dbReference type="PIRSF" id="PIRSF000903">
    <property type="entry name" value="B5n-ttraPtase_sm"/>
    <property type="match status" value="1"/>
</dbReference>
<dbReference type="InterPro" id="IPR029052">
    <property type="entry name" value="Metallo-depent_PP-like"/>
</dbReference>
<evidence type="ECO:0000256" key="3">
    <source>
        <dbReference type="ARBA" id="ARBA00012506"/>
    </source>
</evidence>